<feature type="compositionally biased region" description="Polar residues" evidence="20">
    <location>
        <begin position="317"/>
        <end position="335"/>
    </location>
</feature>
<dbReference type="Pfam" id="PF05383">
    <property type="entry name" value="La"/>
    <property type="match status" value="1"/>
</dbReference>
<evidence type="ECO:0000256" key="15">
    <source>
        <dbReference type="PIRSR" id="PIRSR600823-2"/>
    </source>
</evidence>
<feature type="domain" description="RRM" evidence="21">
    <location>
        <begin position="200"/>
        <end position="288"/>
    </location>
</feature>
<feature type="region of interest" description="Disordered" evidence="20">
    <location>
        <begin position="316"/>
        <end position="357"/>
    </location>
</feature>
<keyword evidence="8 16" id="KW-0106">Calcium</keyword>
<sequence>MAQAQPEEGMSKEKEMKETTRPKNDSVSFKFNAQAPEFFPRSHATAAQMPISGYFYPYFDYLGAPAAGGSDWFFVGNQDHAAYLISDNPNVAMPNCPTKNSDALTDDLRKKIIKQVEYQFSDISLLANESMSKHINKDPEGYVPISVIASTKKMRSLVIDNDSLAQALKFSSKLSLSEDGKKVKRNIPFTDKDREELQSRIVVVENLPEDHSHQNVQKIFSVVGSVKTIRICHPQESTSSGAKNDFFVTNKLHALVELETREMAEKAAEKLNDLRNWRKGLRVRLLLRCSPKSVLPRGRRSEFDIWEEVDSPLYESTADTFKPNTSESVIESQAEGSPGASKKAWAAKGHGKGKGRGQINCSRGVLAPVKCGSAPQCEASAKNASKGPRMPDGTRGFTVGRGKPLAPPLFLNNSRCIAWHCLGNAILGRSVVSDPFIPIDWLFHFPSSANEFSSTHLCLPYKSAQGPCIEAIRIKIAQLPHTYVVQMTMSLSSYFTIPLFLCLSSLHLVSPFPSFGGQIDYDYNYNYNYYERSCPRLRMIVQNGVWAAFKTDTRIAASLLRLHFHDCFVNGCDASILLDDTIDFRGEKNAFPNRNSARGYDVIESIKADVEQACPSTVSCVDILTLAARESVLLSGGPYYPLSFGRKDGFTASEKAANEQLPSPIEPLENITAKFTSKGLDMKDVVVLSGAHTIGFAQCFTFKRRLFDFKGTGKPDPTLESSALANLQGMCPNKDASNRNLAPLDSASTYRFDNAYYVNLVSGTGLLESDQALMRDPKTSAIVTAYSSNSYLFSADFASSMTKLSNLVFPTINNIAQVVRFHVHEQTSPNLFSYFVIVAFFLLMSLHRLACGGGRHPSPSFEGDSDDLGGHGSHGFPKTGGGSDD</sequence>
<dbReference type="PRINTS" id="PR00461">
    <property type="entry name" value="PLPEROXIDASE"/>
</dbReference>
<evidence type="ECO:0000256" key="12">
    <source>
        <dbReference type="ARBA" id="ARBA00023157"/>
    </source>
</evidence>
<dbReference type="InterPro" id="IPR019794">
    <property type="entry name" value="Peroxidases_AS"/>
</dbReference>
<evidence type="ECO:0000256" key="13">
    <source>
        <dbReference type="ARBA" id="ARBA00023180"/>
    </source>
</evidence>
<feature type="site" description="Transition state stabilizer" evidence="17">
    <location>
        <position position="561"/>
    </location>
</feature>
<keyword evidence="10" id="KW-0560">Oxidoreductase</keyword>
<dbReference type="PANTHER" id="PTHR31388">
    <property type="entry name" value="PEROXIDASE 72-RELATED"/>
    <property type="match status" value="1"/>
</dbReference>
<evidence type="ECO:0000256" key="9">
    <source>
        <dbReference type="ARBA" id="ARBA00022884"/>
    </source>
</evidence>
<comment type="cofactor">
    <cofactor evidence="16">
        <name>heme b</name>
        <dbReference type="ChEBI" id="CHEBI:60344"/>
    </cofactor>
    <text evidence="16">Binds 1 heme b (iron(II)-protoporphyrin IX) group per subunit.</text>
</comment>
<dbReference type="PROSITE" id="PS50961">
    <property type="entry name" value="HTH_LA"/>
    <property type="match status" value="1"/>
</dbReference>
<keyword evidence="6" id="KW-0349">Heme</keyword>
<evidence type="ECO:0000256" key="3">
    <source>
        <dbReference type="ARBA" id="ARBA00006873"/>
    </source>
</evidence>
<dbReference type="FunFam" id="1.10.520.10:FF:000009">
    <property type="entry name" value="Peroxidase"/>
    <property type="match status" value="1"/>
</dbReference>
<evidence type="ECO:0000256" key="4">
    <source>
        <dbReference type="ARBA" id="ARBA00012313"/>
    </source>
</evidence>
<comment type="catalytic activity">
    <reaction evidence="1">
        <text>2 a phenolic donor + H2O2 = 2 a phenolic radical donor + 2 H2O</text>
        <dbReference type="Rhea" id="RHEA:56136"/>
        <dbReference type="ChEBI" id="CHEBI:15377"/>
        <dbReference type="ChEBI" id="CHEBI:16240"/>
        <dbReference type="ChEBI" id="CHEBI:139520"/>
        <dbReference type="ChEBI" id="CHEBI:139521"/>
        <dbReference type="EC" id="1.11.1.7"/>
    </reaction>
</comment>
<feature type="binding site" evidence="16">
    <location>
        <position position="569"/>
    </location>
    <ligand>
        <name>Ca(2+)</name>
        <dbReference type="ChEBI" id="CHEBI:29108"/>
        <label>1</label>
    </ligand>
</feature>
<feature type="binding site" evidence="16">
    <location>
        <position position="745"/>
    </location>
    <ligand>
        <name>Ca(2+)</name>
        <dbReference type="ChEBI" id="CHEBI:29108"/>
        <label>2</label>
    </ligand>
</feature>
<evidence type="ECO:0000259" key="22">
    <source>
        <dbReference type="PROSITE" id="PS50873"/>
    </source>
</evidence>
<evidence type="ECO:0000256" key="10">
    <source>
        <dbReference type="ARBA" id="ARBA00023002"/>
    </source>
</evidence>
<feature type="region of interest" description="Disordered" evidence="20">
    <location>
        <begin position="858"/>
        <end position="885"/>
    </location>
</feature>
<dbReference type="InterPro" id="IPR036388">
    <property type="entry name" value="WH-like_DNA-bd_sf"/>
</dbReference>
<dbReference type="PRINTS" id="PR00458">
    <property type="entry name" value="PEROXIDASE"/>
</dbReference>
<evidence type="ECO:0000256" key="20">
    <source>
        <dbReference type="SAM" id="MobiDB-lite"/>
    </source>
</evidence>
<evidence type="ECO:0000256" key="18">
    <source>
        <dbReference type="PIRSR" id="PIRSR600823-5"/>
    </source>
</evidence>
<keyword evidence="9 19" id="KW-0694">RNA-binding</keyword>
<dbReference type="GO" id="GO:0020037">
    <property type="term" value="F:heme binding"/>
    <property type="evidence" value="ECO:0007669"/>
    <property type="project" value="InterPro"/>
</dbReference>
<evidence type="ECO:0000256" key="6">
    <source>
        <dbReference type="ARBA" id="ARBA00022617"/>
    </source>
</evidence>
<feature type="domain" description="HTH La-type RNA-binding" evidence="23">
    <location>
        <begin position="102"/>
        <end position="193"/>
    </location>
</feature>
<comment type="function">
    <text evidence="2">Removal of H(2)O(2), oxidation of toxic reductants, biosynthesis and degradation of lignin, suberization, auxin catabolism, response to environmental stresses such as wounding, pathogen attack and oxidative stress. These functions might be dependent on each isozyme/isoform in each plant tissue.</text>
</comment>
<dbReference type="Gene3D" id="1.10.10.10">
    <property type="entry name" value="Winged helix-like DNA-binding domain superfamily/Winged helix DNA-binding domain"/>
    <property type="match status" value="1"/>
</dbReference>
<keyword evidence="13" id="KW-0325">Glycoprotein</keyword>
<dbReference type="SMART" id="SM00715">
    <property type="entry name" value="LA"/>
    <property type="match status" value="1"/>
</dbReference>
<feature type="region of interest" description="Disordered" evidence="20">
    <location>
        <begin position="1"/>
        <end position="27"/>
    </location>
</feature>
<evidence type="ECO:0000313" key="24">
    <source>
        <dbReference type="EMBL" id="VFU35698.1"/>
    </source>
</evidence>
<evidence type="ECO:0000256" key="7">
    <source>
        <dbReference type="ARBA" id="ARBA00022723"/>
    </source>
</evidence>
<feature type="active site" description="Proton acceptor" evidence="14">
    <location>
        <position position="565"/>
    </location>
</feature>
<dbReference type="SUPFAM" id="SSF46785">
    <property type="entry name" value="Winged helix' DNA-binding domain"/>
    <property type="match status" value="1"/>
</dbReference>
<dbReference type="PANTHER" id="PTHR31388:SF34">
    <property type="entry name" value="PEROXIDASE 10"/>
    <property type="match status" value="1"/>
</dbReference>
<dbReference type="PROSITE" id="PS50102">
    <property type="entry name" value="RRM"/>
    <property type="match status" value="1"/>
</dbReference>
<dbReference type="Pfam" id="PF00076">
    <property type="entry name" value="RRM_1"/>
    <property type="match status" value="1"/>
</dbReference>
<feature type="disulfide bond" evidence="18">
    <location>
        <begin position="699"/>
        <end position="731"/>
    </location>
</feature>
<dbReference type="Pfam" id="PF00141">
    <property type="entry name" value="peroxidase"/>
    <property type="match status" value="1"/>
</dbReference>
<name>A0A6N2L3Z3_SALVM</name>
<dbReference type="CDD" id="cd00693">
    <property type="entry name" value="secretory_peroxidase"/>
    <property type="match status" value="1"/>
</dbReference>
<feature type="binding site" evidence="16">
    <location>
        <position position="753"/>
    </location>
    <ligand>
        <name>Ca(2+)</name>
        <dbReference type="ChEBI" id="CHEBI:29108"/>
        <label>2</label>
    </ligand>
</feature>
<evidence type="ECO:0000256" key="1">
    <source>
        <dbReference type="ARBA" id="ARBA00000189"/>
    </source>
</evidence>
<proteinExistence type="inferred from homology"/>
<dbReference type="PROSITE" id="PS00435">
    <property type="entry name" value="PEROXIDASE_1"/>
    <property type="match status" value="1"/>
</dbReference>
<dbReference type="EC" id="1.11.1.7" evidence="4"/>
<feature type="binding site" evidence="16">
    <location>
        <position position="571"/>
    </location>
    <ligand>
        <name>Ca(2+)</name>
        <dbReference type="ChEBI" id="CHEBI:29108"/>
        <label>1</label>
    </ligand>
</feature>
<keyword evidence="5" id="KW-0575">Peroxidase</keyword>
<evidence type="ECO:0000256" key="14">
    <source>
        <dbReference type="PIRSR" id="PIRSR600823-1"/>
    </source>
</evidence>
<dbReference type="InterPro" id="IPR010255">
    <property type="entry name" value="Haem_peroxidase_sf"/>
</dbReference>
<comment type="cofactor">
    <cofactor evidence="16">
        <name>Ca(2+)</name>
        <dbReference type="ChEBI" id="CHEBI:29108"/>
    </cofactor>
    <text evidence="16">Binds 2 calcium ions per subunit.</text>
</comment>
<protein>
    <recommendedName>
        <fullName evidence="4">peroxidase</fullName>
        <ecNumber evidence="4">1.11.1.7</ecNumber>
    </recommendedName>
</protein>
<feature type="disulfide bond" evidence="18">
    <location>
        <begin position="567"/>
        <end position="572"/>
    </location>
</feature>
<dbReference type="InterPro" id="IPR000504">
    <property type="entry name" value="RRM_dom"/>
</dbReference>
<dbReference type="SMART" id="SM00360">
    <property type="entry name" value="RRM"/>
    <property type="match status" value="1"/>
</dbReference>
<dbReference type="PROSITE" id="PS00436">
    <property type="entry name" value="PEROXIDASE_2"/>
    <property type="match status" value="1"/>
</dbReference>
<feature type="binding site" evidence="16">
    <location>
        <position position="566"/>
    </location>
    <ligand>
        <name>Ca(2+)</name>
        <dbReference type="ChEBI" id="CHEBI:29108"/>
        <label>1</label>
    </ligand>
</feature>
<gene>
    <name evidence="24" type="ORF">SVIM_LOCUS177901</name>
</gene>
<dbReference type="AlphaFoldDB" id="A0A6N2L3Z3"/>
<keyword evidence="11 16" id="KW-0408">Iron</keyword>
<evidence type="ECO:0000256" key="11">
    <source>
        <dbReference type="ARBA" id="ARBA00023004"/>
    </source>
</evidence>
<accession>A0A6N2L3Z3</accession>
<dbReference type="GO" id="GO:0140825">
    <property type="term" value="F:lactoperoxidase activity"/>
    <property type="evidence" value="ECO:0007669"/>
    <property type="project" value="UniProtKB-EC"/>
</dbReference>
<dbReference type="GO" id="GO:0046872">
    <property type="term" value="F:metal ion binding"/>
    <property type="evidence" value="ECO:0007669"/>
    <property type="project" value="UniProtKB-KW"/>
</dbReference>
<dbReference type="InterPro" id="IPR012677">
    <property type="entry name" value="Nucleotide-bd_a/b_plait_sf"/>
</dbReference>
<feature type="compositionally biased region" description="Low complexity" evidence="20">
    <location>
        <begin position="339"/>
        <end position="348"/>
    </location>
</feature>
<evidence type="ECO:0000256" key="8">
    <source>
        <dbReference type="ARBA" id="ARBA00022837"/>
    </source>
</evidence>
<feature type="binding site" evidence="15">
    <location>
        <position position="662"/>
    </location>
    <ligand>
        <name>substrate</name>
    </ligand>
</feature>
<dbReference type="FunFam" id="1.10.420.10:FF:000001">
    <property type="entry name" value="Peroxidase"/>
    <property type="match status" value="1"/>
</dbReference>
<dbReference type="InterPro" id="IPR002016">
    <property type="entry name" value="Haem_peroxidase"/>
</dbReference>
<dbReference type="GO" id="GO:0003723">
    <property type="term" value="F:RNA binding"/>
    <property type="evidence" value="ECO:0007669"/>
    <property type="project" value="UniProtKB-UniRule"/>
</dbReference>
<dbReference type="Gene3D" id="1.10.520.10">
    <property type="match status" value="1"/>
</dbReference>
<reference evidence="24" key="1">
    <citation type="submission" date="2019-03" db="EMBL/GenBank/DDBJ databases">
        <authorList>
            <person name="Mank J."/>
            <person name="Almeida P."/>
        </authorList>
    </citation>
    <scope>NUCLEOTIDE SEQUENCE</scope>
    <source>
        <strain evidence="24">78183</strain>
    </source>
</reference>
<dbReference type="GO" id="GO:0006979">
    <property type="term" value="P:response to oxidative stress"/>
    <property type="evidence" value="ECO:0007669"/>
    <property type="project" value="InterPro"/>
</dbReference>
<evidence type="ECO:0000259" key="23">
    <source>
        <dbReference type="PROSITE" id="PS50961"/>
    </source>
</evidence>
<keyword evidence="7 16" id="KW-0479">Metal-binding</keyword>
<feature type="binding site" evidence="16">
    <location>
        <position position="573"/>
    </location>
    <ligand>
        <name>Ca(2+)</name>
        <dbReference type="ChEBI" id="CHEBI:29108"/>
        <label>1</label>
    </ligand>
</feature>
<dbReference type="SUPFAM" id="SSF54928">
    <property type="entry name" value="RNA-binding domain, RBD"/>
    <property type="match status" value="1"/>
</dbReference>
<feature type="compositionally biased region" description="Basic and acidic residues" evidence="20">
    <location>
        <begin position="9"/>
        <end position="24"/>
    </location>
</feature>
<dbReference type="Gene3D" id="1.10.420.10">
    <property type="entry name" value="Peroxidase, domain 2"/>
    <property type="match status" value="1"/>
</dbReference>
<dbReference type="InterPro" id="IPR035979">
    <property type="entry name" value="RBD_domain_sf"/>
</dbReference>
<dbReference type="Gene3D" id="3.30.70.330">
    <property type="match status" value="1"/>
</dbReference>
<evidence type="ECO:0000259" key="21">
    <source>
        <dbReference type="PROSITE" id="PS50102"/>
    </source>
</evidence>
<dbReference type="SUPFAM" id="SSF48113">
    <property type="entry name" value="Heme-dependent peroxidases"/>
    <property type="match status" value="1"/>
</dbReference>
<feature type="binding site" description="axial binding residue" evidence="16">
    <location>
        <position position="692"/>
    </location>
    <ligand>
        <name>heme b</name>
        <dbReference type="ChEBI" id="CHEBI:60344"/>
    </ligand>
    <ligandPart>
        <name>Fe</name>
        <dbReference type="ChEBI" id="CHEBI:18248"/>
    </ligandPart>
</feature>
<feature type="compositionally biased region" description="Gly residues" evidence="20">
    <location>
        <begin position="870"/>
        <end position="885"/>
    </location>
</feature>
<feature type="disulfide bond" evidence="18">
    <location>
        <begin position="534"/>
        <end position="614"/>
    </location>
</feature>
<dbReference type="InterPro" id="IPR036390">
    <property type="entry name" value="WH_DNA-bd_sf"/>
</dbReference>
<dbReference type="GO" id="GO:0042744">
    <property type="term" value="P:hydrogen peroxide catabolic process"/>
    <property type="evidence" value="ECO:0007669"/>
    <property type="project" value="InterPro"/>
</dbReference>
<feature type="binding site" evidence="16">
    <location>
        <position position="693"/>
    </location>
    <ligand>
        <name>Ca(2+)</name>
        <dbReference type="ChEBI" id="CHEBI:29108"/>
        <label>2</label>
    </ligand>
</feature>
<evidence type="ECO:0000256" key="2">
    <source>
        <dbReference type="ARBA" id="ARBA00002322"/>
    </source>
</evidence>
<dbReference type="InterPro" id="IPR000823">
    <property type="entry name" value="Peroxidase_pln"/>
</dbReference>
<evidence type="ECO:0000256" key="5">
    <source>
        <dbReference type="ARBA" id="ARBA00022559"/>
    </source>
</evidence>
<organism evidence="24">
    <name type="scientific">Salix viminalis</name>
    <name type="common">Common osier</name>
    <name type="synonym">Basket willow</name>
    <dbReference type="NCBI Taxonomy" id="40686"/>
    <lineage>
        <taxon>Eukaryota</taxon>
        <taxon>Viridiplantae</taxon>
        <taxon>Streptophyta</taxon>
        <taxon>Embryophyta</taxon>
        <taxon>Tracheophyta</taxon>
        <taxon>Spermatophyta</taxon>
        <taxon>Magnoliopsida</taxon>
        <taxon>eudicotyledons</taxon>
        <taxon>Gunneridae</taxon>
        <taxon>Pentapetalae</taxon>
        <taxon>rosids</taxon>
        <taxon>fabids</taxon>
        <taxon>Malpighiales</taxon>
        <taxon>Salicaceae</taxon>
        <taxon>Saliceae</taxon>
        <taxon>Salix</taxon>
    </lineage>
</organism>
<evidence type="ECO:0000256" key="19">
    <source>
        <dbReference type="PROSITE-ProRule" id="PRU00332"/>
    </source>
</evidence>
<keyword evidence="12 18" id="KW-1015">Disulfide bond</keyword>
<feature type="binding site" evidence="16">
    <location>
        <position position="587"/>
    </location>
    <ligand>
        <name>Ca(2+)</name>
        <dbReference type="ChEBI" id="CHEBI:29108"/>
        <label>1</label>
    </ligand>
</feature>
<evidence type="ECO:0000256" key="16">
    <source>
        <dbReference type="PIRSR" id="PIRSR600823-3"/>
    </source>
</evidence>
<evidence type="ECO:0000256" key="17">
    <source>
        <dbReference type="PIRSR" id="PIRSR600823-4"/>
    </source>
</evidence>
<dbReference type="InterPro" id="IPR033905">
    <property type="entry name" value="Secretory_peroxidase"/>
</dbReference>
<feature type="domain" description="Plant heme peroxidase family profile" evidence="22">
    <location>
        <begin position="524"/>
        <end position="820"/>
    </location>
</feature>
<feature type="binding site" evidence="16">
    <location>
        <position position="575"/>
    </location>
    <ligand>
        <name>Ca(2+)</name>
        <dbReference type="ChEBI" id="CHEBI:29108"/>
        <label>1</label>
    </ligand>
</feature>
<dbReference type="CDD" id="cd12288">
    <property type="entry name" value="RRM_La_like_plant"/>
    <property type="match status" value="1"/>
</dbReference>
<comment type="similarity">
    <text evidence="3">Belongs to the peroxidase family. Ascorbate peroxidase subfamily.</text>
</comment>
<dbReference type="InterPro" id="IPR019793">
    <property type="entry name" value="Peroxidases_heam-ligand_BS"/>
</dbReference>
<dbReference type="EMBL" id="CAADRP010001112">
    <property type="protein sequence ID" value="VFU35698.1"/>
    <property type="molecule type" value="Genomic_DNA"/>
</dbReference>
<dbReference type="PROSITE" id="PS50873">
    <property type="entry name" value="PEROXIDASE_4"/>
    <property type="match status" value="1"/>
</dbReference>
<dbReference type="InterPro" id="IPR006630">
    <property type="entry name" value="La_HTH"/>
</dbReference>
<dbReference type="InterPro" id="IPR034878">
    <property type="entry name" value="La-rel_plant_RRM"/>
</dbReference>